<dbReference type="VEuPathDB" id="FungiDB:SI65_09897"/>
<feature type="transmembrane region" description="Helical" evidence="5">
    <location>
        <begin position="213"/>
        <end position="231"/>
    </location>
</feature>
<comment type="caution">
    <text evidence="6">The sequence shown here is derived from an EMBL/GenBank/DDBJ whole genome shotgun (WGS) entry which is preliminary data.</text>
</comment>
<dbReference type="InterPro" id="IPR005828">
    <property type="entry name" value="MFS_sugar_transport-like"/>
</dbReference>
<keyword evidence="7" id="KW-1185">Reference proteome</keyword>
<evidence type="ECO:0000256" key="5">
    <source>
        <dbReference type="SAM" id="Phobius"/>
    </source>
</evidence>
<protein>
    <recommendedName>
        <fullName evidence="8">Major facilitator superfamily (MFS) profile domain-containing protein</fullName>
    </recommendedName>
</protein>
<gene>
    <name evidence="6" type="ORF">SI65_09897</name>
</gene>
<dbReference type="EMBL" id="JXNT01000022">
    <property type="protein sequence ID" value="ODM14708.1"/>
    <property type="molecule type" value="Genomic_DNA"/>
</dbReference>
<evidence type="ECO:0000256" key="2">
    <source>
        <dbReference type="ARBA" id="ARBA00022692"/>
    </source>
</evidence>
<dbReference type="PANTHER" id="PTHR48022:SF59">
    <property type="entry name" value="MAJOR FACILITATOR SUPERFAMILY (MFS) PROFILE DOMAIN-CONTAINING PROTEIN"/>
    <property type="match status" value="1"/>
</dbReference>
<comment type="subcellular location">
    <subcellularLocation>
        <location evidence="1">Membrane</location>
        <topology evidence="1">Multi-pass membrane protein</topology>
    </subcellularLocation>
</comment>
<feature type="transmembrane region" description="Helical" evidence="5">
    <location>
        <begin position="112"/>
        <end position="134"/>
    </location>
</feature>
<organism evidence="6 7">
    <name type="scientific">Aspergillus cristatus</name>
    <name type="common">Chinese Fuzhuan brick tea-fermentation fungus</name>
    <name type="synonym">Eurotium cristatum</name>
    <dbReference type="NCBI Taxonomy" id="573508"/>
    <lineage>
        <taxon>Eukaryota</taxon>
        <taxon>Fungi</taxon>
        <taxon>Dikarya</taxon>
        <taxon>Ascomycota</taxon>
        <taxon>Pezizomycotina</taxon>
        <taxon>Eurotiomycetes</taxon>
        <taxon>Eurotiomycetidae</taxon>
        <taxon>Eurotiales</taxon>
        <taxon>Aspergillaceae</taxon>
        <taxon>Aspergillus</taxon>
        <taxon>Aspergillus subgen. Aspergillus</taxon>
    </lineage>
</organism>
<feature type="transmembrane region" description="Helical" evidence="5">
    <location>
        <begin position="246"/>
        <end position="264"/>
    </location>
</feature>
<dbReference type="Gene3D" id="1.20.1250.20">
    <property type="entry name" value="MFS general substrate transporter like domains"/>
    <property type="match status" value="1"/>
</dbReference>
<feature type="transmembrane region" description="Helical" evidence="5">
    <location>
        <begin position="141"/>
        <end position="158"/>
    </location>
</feature>
<dbReference type="GO" id="GO:0016020">
    <property type="term" value="C:membrane"/>
    <property type="evidence" value="ECO:0007669"/>
    <property type="project" value="UniProtKB-SubCell"/>
</dbReference>
<proteinExistence type="predicted"/>
<dbReference type="GO" id="GO:0005351">
    <property type="term" value="F:carbohydrate:proton symporter activity"/>
    <property type="evidence" value="ECO:0007669"/>
    <property type="project" value="TreeGrafter"/>
</dbReference>
<keyword evidence="4 5" id="KW-0472">Membrane</keyword>
<evidence type="ECO:0000313" key="6">
    <source>
        <dbReference type="EMBL" id="ODM14708.1"/>
    </source>
</evidence>
<feature type="transmembrane region" description="Helical" evidence="5">
    <location>
        <begin position="178"/>
        <end position="201"/>
    </location>
</feature>
<evidence type="ECO:0000256" key="1">
    <source>
        <dbReference type="ARBA" id="ARBA00004141"/>
    </source>
</evidence>
<accession>A0A1E3B1B1</accession>
<dbReference type="SUPFAM" id="SSF103473">
    <property type="entry name" value="MFS general substrate transporter"/>
    <property type="match status" value="1"/>
</dbReference>
<dbReference type="PANTHER" id="PTHR48022">
    <property type="entry name" value="PLASTIDIC GLUCOSE TRANSPORTER 4"/>
    <property type="match status" value="1"/>
</dbReference>
<dbReference type="OrthoDB" id="5296287at2759"/>
<dbReference type="InterPro" id="IPR036259">
    <property type="entry name" value="MFS_trans_sf"/>
</dbReference>
<keyword evidence="2 5" id="KW-0812">Transmembrane</keyword>
<keyword evidence="3 5" id="KW-1133">Transmembrane helix</keyword>
<dbReference type="AlphaFoldDB" id="A0A1E3B1B1"/>
<evidence type="ECO:0000256" key="4">
    <source>
        <dbReference type="ARBA" id="ARBA00023136"/>
    </source>
</evidence>
<evidence type="ECO:0000313" key="7">
    <source>
        <dbReference type="Proteomes" id="UP000094569"/>
    </source>
</evidence>
<sequence>MSLFIVESPRWLVLRNKRDTALTALVRLRGLPSHDQYLQDEYQGMTSETEDNESNSSWQIVKETFMVRSNLCRLQLTITAYILAQMSGANSITNYLPTIFGIVGVTGSNVKLYMTGLYALTKLVCCIAASLVLVDLAGRRLSLMLGVSIQIICHSYLAGYLNIYVQNSSSVTKGASDVAIAMIFFHALGWAIGLYSLPYLFGAELWPNRIRSFGGAVSQSSIGFSIFLSQMPRHPYYLVSINGEPLFSLTDSVCWLCVYVLLCARKYRTWA</sequence>
<evidence type="ECO:0000256" key="3">
    <source>
        <dbReference type="ARBA" id="ARBA00022989"/>
    </source>
</evidence>
<dbReference type="Pfam" id="PF00083">
    <property type="entry name" value="Sugar_tr"/>
    <property type="match status" value="1"/>
</dbReference>
<name>A0A1E3B1B1_ASPCR</name>
<reference evidence="6 7" key="1">
    <citation type="journal article" date="2016" name="BMC Genomics">
        <title>Comparative genomic and transcriptomic analyses of the Fuzhuan brick tea-fermentation fungus Aspergillus cristatus.</title>
        <authorList>
            <person name="Ge Y."/>
            <person name="Wang Y."/>
            <person name="Liu Y."/>
            <person name="Tan Y."/>
            <person name="Ren X."/>
            <person name="Zhang X."/>
            <person name="Hyde K.D."/>
            <person name="Liu Y."/>
            <person name="Liu Z."/>
        </authorList>
    </citation>
    <scope>NUCLEOTIDE SEQUENCE [LARGE SCALE GENOMIC DNA]</scope>
    <source>
        <strain evidence="6 7">GZAAS20.1005</strain>
    </source>
</reference>
<evidence type="ECO:0008006" key="8">
    <source>
        <dbReference type="Google" id="ProtNLM"/>
    </source>
</evidence>
<feature type="transmembrane region" description="Helical" evidence="5">
    <location>
        <begin position="71"/>
        <end position="92"/>
    </location>
</feature>
<dbReference type="InterPro" id="IPR050360">
    <property type="entry name" value="MFS_Sugar_Transporters"/>
</dbReference>
<dbReference type="Proteomes" id="UP000094569">
    <property type="component" value="Unassembled WGS sequence"/>
</dbReference>